<organism evidence="11 12">
    <name type="scientific">Romanomermis culicivorax</name>
    <name type="common">Nematode worm</name>
    <dbReference type="NCBI Taxonomy" id="13658"/>
    <lineage>
        <taxon>Eukaryota</taxon>
        <taxon>Metazoa</taxon>
        <taxon>Ecdysozoa</taxon>
        <taxon>Nematoda</taxon>
        <taxon>Enoplea</taxon>
        <taxon>Dorylaimia</taxon>
        <taxon>Mermithida</taxon>
        <taxon>Mermithoidea</taxon>
        <taxon>Mermithidae</taxon>
        <taxon>Romanomermis</taxon>
    </lineage>
</organism>
<dbReference type="SUPFAM" id="SSF56281">
    <property type="entry name" value="Metallo-hydrolase/oxidoreductase"/>
    <property type="match status" value="1"/>
</dbReference>
<dbReference type="PANTHER" id="PTHR11935">
    <property type="entry name" value="BETA LACTAMASE DOMAIN"/>
    <property type="match status" value="1"/>
</dbReference>
<comment type="catalytic activity">
    <reaction evidence="1">
        <text>an S-(2-hydroxyacyl)glutathione + H2O = a 2-hydroxy carboxylate + glutathione + H(+)</text>
        <dbReference type="Rhea" id="RHEA:21864"/>
        <dbReference type="ChEBI" id="CHEBI:15377"/>
        <dbReference type="ChEBI" id="CHEBI:15378"/>
        <dbReference type="ChEBI" id="CHEBI:57925"/>
        <dbReference type="ChEBI" id="CHEBI:58896"/>
        <dbReference type="ChEBI" id="CHEBI:71261"/>
        <dbReference type="EC" id="3.1.2.6"/>
    </reaction>
</comment>
<comment type="similarity">
    <text evidence="4">Belongs to the metallo-beta-lactamase superfamily. Glyoxalase II family.</text>
</comment>
<dbReference type="InterPro" id="IPR017782">
    <property type="entry name" value="Hydroxyacylglutathione_Hdrlase"/>
</dbReference>
<dbReference type="CDD" id="cd07723">
    <property type="entry name" value="hydroxyacylglutathione_hydrolase_MBL-fold"/>
    <property type="match status" value="1"/>
</dbReference>
<dbReference type="GO" id="GO:0019243">
    <property type="term" value="P:methylglyoxal catabolic process to D-lactate via S-lactoyl-glutathione"/>
    <property type="evidence" value="ECO:0007669"/>
    <property type="project" value="InterPro"/>
</dbReference>
<reference evidence="12" key="1">
    <citation type="submission" date="2022-11" db="UniProtKB">
        <authorList>
            <consortium name="WormBaseParasite"/>
        </authorList>
    </citation>
    <scope>IDENTIFICATION</scope>
</reference>
<evidence type="ECO:0000259" key="10">
    <source>
        <dbReference type="SMART" id="SM00849"/>
    </source>
</evidence>
<dbReference type="InterPro" id="IPR035680">
    <property type="entry name" value="Clx_II_MBL"/>
</dbReference>
<comment type="cofactor">
    <cofactor evidence="2">
        <name>Zn(2+)</name>
        <dbReference type="ChEBI" id="CHEBI:29105"/>
    </cofactor>
</comment>
<evidence type="ECO:0000313" key="12">
    <source>
        <dbReference type="WBParaSite" id="nRc.2.0.1.t20418-RA"/>
    </source>
</evidence>
<dbReference type="EC" id="3.1.2.6" evidence="5"/>
<dbReference type="SMART" id="SM00849">
    <property type="entry name" value="Lactamase_B"/>
    <property type="match status" value="1"/>
</dbReference>
<accession>A0A915J3K3</accession>
<evidence type="ECO:0000256" key="7">
    <source>
        <dbReference type="ARBA" id="ARBA00022801"/>
    </source>
</evidence>
<dbReference type="Proteomes" id="UP000887565">
    <property type="component" value="Unplaced"/>
</dbReference>
<dbReference type="Gene3D" id="3.60.15.10">
    <property type="entry name" value="Ribonuclease Z/Hydroxyacylglutathione hydrolase-like"/>
    <property type="match status" value="2"/>
</dbReference>
<evidence type="ECO:0000256" key="9">
    <source>
        <dbReference type="ARBA" id="ARBA00031044"/>
    </source>
</evidence>
<comment type="pathway">
    <text evidence="3">Secondary metabolite metabolism; methylglyoxal degradation; (R)-lactate from methylglyoxal: step 2/2.</text>
</comment>
<evidence type="ECO:0000256" key="8">
    <source>
        <dbReference type="ARBA" id="ARBA00022833"/>
    </source>
</evidence>
<name>A0A915J3K3_ROMCU</name>
<keyword evidence="11" id="KW-1185">Reference proteome</keyword>
<dbReference type="PANTHER" id="PTHR11935:SF94">
    <property type="entry name" value="TENZING NORGAY, ISOFORM C"/>
    <property type="match status" value="1"/>
</dbReference>
<keyword evidence="8" id="KW-0862">Zinc</keyword>
<dbReference type="WBParaSite" id="nRc.2.0.1.t20418-RA">
    <property type="protein sequence ID" value="nRc.2.0.1.t20418-RA"/>
    <property type="gene ID" value="nRc.2.0.1.g20418"/>
</dbReference>
<evidence type="ECO:0000256" key="4">
    <source>
        <dbReference type="ARBA" id="ARBA00006759"/>
    </source>
</evidence>
<dbReference type="GO" id="GO:0004416">
    <property type="term" value="F:hydroxyacylglutathione hydrolase activity"/>
    <property type="evidence" value="ECO:0007669"/>
    <property type="project" value="UniProtKB-EC"/>
</dbReference>
<protein>
    <recommendedName>
        <fullName evidence="5">hydroxyacylglutathione hydrolase</fullName>
        <ecNumber evidence="5">3.1.2.6</ecNumber>
    </recommendedName>
    <alternativeName>
        <fullName evidence="9">Glyoxalase II</fullName>
    </alternativeName>
</protein>
<dbReference type="InterPro" id="IPR032282">
    <property type="entry name" value="HAGH_C"/>
</dbReference>
<sequence length="350" mass="39706">MRPKSKFTSAIKKMLNIVPIPALSDNYMYLVIDETTKECAVVDPVEPEKVIENVEKNNLELTTVLTTHHHWDHAGGNEKLLQIRKNLKVYGGDDRISQLTHRIGALEGRCIFTPCHTSGHICYFIDDKTKKYVFTVHGMATVTAAVSNRISVRLTCNQSYLTSVFHIAIRLVMAAVLRLDTLLRAPEFNKLLCGSFLREEKIKILGLCPIQGDTLFVGGCGRFFEGTAHQMYDALFTKLGALPDDTLIFCGHEYTVQNLTYAKHAEPMNKQITAKLEWAKKLRANGQFTIPSTMSEEKSYNPFLRVQYMFSVEHKTTLHLELLAIFFDKGTHPQIRITLQAHRFTNVVNC</sequence>
<proteinExistence type="inferred from homology"/>
<keyword evidence="6" id="KW-0479">Metal-binding</keyword>
<evidence type="ECO:0000256" key="6">
    <source>
        <dbReference type="ARBA" id="ARBA00022723"/>
    </source>
</evidence>
<feature type="domain" description="Metallo-beta-lactamase" evidence="10">
    <location>
        <begin position="25"/>
        <end position="176"/>
    </location>
</feature>
<evidence type="ECO:0000256" key="3">
    <source>
        <dbReference type="ARBA" id="ARBA00004963"/>
    </source>
</evidence>
<evidence type="ECO:0000313" key="11">
    <source>
        <dbReference type="Proteomes" id="UP000887565"/>
    </source>
</evidence>
<dbReference type="InterPro" id="IPR001279">
    <property type="entry name" value="Metallo-B-lactamas"/>
</dbReference>
<keyword evidence="7" id="KW-0378">Hydrolase</keyword>
<evidence type="ECO:0000256" key="2">
    <source>
        <dbReference type="ARBA" id="ARBA00001947"/>
    </source>
</evidence>
<dbReference type="Pfam" id="PF16123">
    <property type="entry name" value="HAGH_C"/>
    <property type="match status" value="1"/>
</dbReference>
<dbReference type="AlphaFoldDB" id="A0A915J3K3"/>
<evidence type="ECO:0000256" key="5">
    <source>
        <dbReference type="ARBA" id="ARBA00011917"/>
    </source>
</evidence>
<evidence type="ECO:0000256" key="1">
    <source>
        <dbReference type="ARBA" id="ARBA00001623"/>
    </source>
</evidence>
<dbReference type="InterPro" id="IPR036866">
    <property type="entry name" value="RibonucZ/Hydroxyglut_hydro"/>
</dbReference>
<dbReference type="GO" id="GO:0046872">
    <property type="term" value="F:metal ion binding"/>
    <property type="evidence" value="ECO:0007669"/>
    <property type="project" value="UniProtKB-KW"/>
</dbReference>
<dbReference type="HAMAP" id="MF_01374">
    <property type="entry name" value="Glyoxalase_2"/>
    <property type="match status" value="1"/>
</dbReference>
<dbReference type="Pfam" id="PF00753">
    <property type="entry name" value="Lactamase_B"/>
    <property type="match status" value="1"/>
</dbReference>